<dbReference type="EMBL" id="DUHE01000059">
    <property type="protein sequence ID" value="HII83614.1"/>
    <property type="molecule type" value="Genomic_DNA"/>
</dbReference>
<gene>
    <name evidence="2" type="ORF">HA271_01965</name>
</gene>
<accession>A0A7J4TI22</accession>
<feature type="transmembrane region" description="Helical" evidence="1">
    <location>
        <begin position="212"/>
        <end position="234"/>
    </location>
</feature>
<keyword evidence="1" id="KW-0472">Membrane</keyword>
<organism evidence="2 3">
    <name type="scientific">Methanobacterium subterraneum</name>
    <dbReference type="NCBI Taxonomy" id="59277"/>
    <lineage>
        <taxon>Archaea</taxon>
        <taxon>Methanobacteriati</taxon>
        <taxon>Methanobacteriota</taxon>
        <taxon>Methanomada group</taxon>
        <taxon>Methanobacteria</taxon>
        <taxon>Methanobacteriales</taxon>
        <taxon>Methanobacteriaceae</taxon>
        <taxon>Methanobacterium</taxon>
    </lineage>
</organism>
<evidence type="ECO:0000313" key="3">
    <source>
        <dbReference type="Proteomes" id="UP000586031"/>
    </source>
</evidence>
<keyword evidence="1" id="KW-0812">Transmembrane</keyword>
<dbReference type="Proteomes" id="UP000586031">
    <property type="component" value="Unassembled WGS sequence"/>
</dbReference>
<feature type="transmembrane region" description="Helical" evidence="1">
    <location>
        <begin position="188"/>
        <end position="206"/>
    </location>
</feature>
<feature type="transmembrane region" description="Helical" evidence="1">
    <location>
        <begin position="6"/>
        <end position="27"/>
    </location>
</feature>
<comment type="caution">
    <text evidence="2">The sequence shown here is derived from an EMBL/GenBank/DDBJ whole genome shotgun (WGS) entry which is preliminary data.</text>
</comment>
<feature type="transmembrane region" description="Helical" evidence="1">
    <location>
        <begin position="48"/>
        <end position="74"/>
    </location>
</feature>
<evidence type="ECO:0000313" key="2">
    <source>
        <dbReference type="EMBL" id="HII83614.1"/>
    </source>
</evidence>
<protein>
    <submittedName>
        <fullName evidence="2">Cell wall biosynthesis protein</fullName>
    </submittedName>
</protein>
<keyword evidence="1" id="KW-1133">Transmembrane helix</keyword>
<dbReference type="AlphaFoldDB" id="A0A7J4TI22"/>
<feature type="transmembrane region" description="Helical" evidence="1">
    <location>
        <begin position="94"/>
        <end position="122"/>
    </location>
</feature>
<feature type="transmembrane region" description="Helical" evidence="1">
    <location>
        <begin position="158"/>
        <end position="176"/>
    </location>
</feature>
<evidence type="ECO:0000256" key="1">
    <source>
        <dbReference type="SAM" id="Phobius"/>
    </source>
</evidence>
<sequence>MNIMDLIWLVAIFILSGILTLLFKNIFTRLGGNLYTPIRGGTPRAVGMAPFIVLLLFFPPPGNYLIGLIGFFAFLDDIIGRKKIRGFPFEIGQLSRGIGMLLVMVVGYFFFGPVSILIALMIQPMNIADMQPGTAASTVIIMSTLMAILLYLTTGNPYSLALIILAACLGYAPLDYQGKIMMGEVGNHSFGVGLGIIYTLLGINVANFHNWGVGGVFLVVLVLLIITSFIIAFLRRENLKDFLEKKLKISNPSYGDLWMDVLTGGGLGDLLRKILLGKREIIIYNKFLIILGFRRLFYNPYAHLS</sequence>
<name>A0A7J4TI22_9EURY</name>
<proteinExistence type="predicted"/>
<feature type="transmembrane region" description="Helical" evidence="1">
    <location>
        <begin position="134"/>
        <end position="152"/>
    </location>
</feature>
<reference evidence="3" key="1">
    <citation type="journal article" date="2020" name="bioRxiv">
        <title>A rank-normalized archaeal taxonomy based on genome phylogeny resolves widespread incomplete and uneven classifications.</title>
        <authorList>
            <person name="Rinke C."/>
            <person name="Chuvochina M."/>
            <person name="Mussig A.J."/>
            <person name="Chaumeil P.-A."/>
            <person name="Waite D.W."/>
            <person name="Whitman W.B."/>
            <person name="Parks D.H."/>
            <person name="Hugenholtz P."/>
        </authorList>
    </citation>
    <scope>NUCLEOTIDE SEQUENCE [LARGE SCALE GENOMIC DNA]</scope>
</reference>